<name>A0A6D2L546_9BRAS</name>
<dbReference type="EMBL" id="CACVBM020001840">
    <property type="protein sequence ID" value="CAA7060829.1"/>
    <property type="molecule type" value="Genomic_DNA"/>
</dbReference>
<feature type="compositionally biased region" description="Basic and acidic residues" evidence="1">
    <location>
        <begin position="130"/>
        <end position="142"/>
    </location>
</feature>
<accession>A0A6D2L546</accession>
<reference evidence="2" key="1">
    <citation type="submission" date="2020-01" db="EMBL/GenBank/DDBJ databases">
        <authorList>
            <person name="Mishra B."/>
        </authorList>
    </citation>
    <scope>NUCLEOTIDE SEQUENCE [LARGE SCALE GENOMIC DNA]</scope>
</reference>
<protein>
    <submittedName>
        <fullName evidence="2">Uncharacterized protein</fullName>
    </submittedName>
</protein>
<sequence>MAISGSISDSTLKIQAGDEWQEFLLFANSLHPGLSHPLSFKLVEVSSIVKHLFQVHARLIASGNFWDSSSAIRLLKCSSRFGDASYTLSIFRSIGKFYFANPVFKAYLDSSTPRQALEESSDCAPPRKIQRGDDDSTRGLCS</sequence>
<evidence type="ECO:0000313" key="3">
    <source>
        <dbReference type="Proteomes" id="UP000467841"/>
    </source>
</evidence>
<gene>
    <name evidence="2" type="ORF">MERR_LOCUS48065</name>
</gene>
<feature type="region of interest" description="Disordered" evidence="1">
    <location>
        <begin position="117"/>
        <end position="142"/>
    </location>
</feature>
<dbReference type="Proteomes" id="UP000467841">
    <property type="component" value="Unassembled WGS sequence"/>
</dbReference>
<evidence type="ECO:0000256" key="1">
    <source>
        <dbReference type="SAM" id="MobiDB-lite"/>
    </source>
</evidence>
<keyword evidence="3" id="KW-1185">Reference proteome</keyword>
<proteinExistence type="predicted"/>
<organism evidence="2 3">
    <name type="scientific">Microthlaspi erraticum</name>
    <dbReference type="NCBI Taxonomy" id="1685480"/>
    <lineage>
        <taxon>Eukaryota</taxon>
        <taxon>Viridiplantae</taxon>
        <taxon>Streptophyta</taxon>
        <taxon>Embryophyta</taxon>
        <taxon>Tracheophyta</taxon>
        <taxon>Spermatophyta</taxon>
        <taxon>Magnoliopsida</taxon>
        <taxon>eudicotyledons</taxon>
        <taxon>Gunneridae</taxon>
        <taxon>Pentapetalae</taxon>
        <taxon>rosids</taxon>
        <taxon>malvids</taxon>
        <taxon>Brassicales</taxon>
        <taxon>Brassicaceae</taxon>
        <taxon>Coluteocarpeae</taxon>
        <taxon>Microthlaspi</taxon>
    </lineage>
</organism>
<dbReference type="AlphaFoldDB" id="A0A6D2L546"/>
<evidence type="ECO:0000313" key="2">
    <source>
        <dbReference type="EMBL" id="CAA7060829.1"/>
    </source>
</evidence>
<comment type="caution">
    <text evidence="2">The sequence shown here is derived from an EMBL/GenBank/DDBJ whole genome shotgun (WGS) entry which is preliminary data.</text>
</comment>